<protein>
    <submittedName>
        <fullName evidence="1">Uncharacterized protein</fullName>
    </submittedName>
</protein>
<reference evidence="1" key="1">
    <citation type="submission" date="2022-05" db="EMBL/GenBank/DDBJ databases">
        <title>Sphingomonas sp. strain RMG20 Genome sequencing and assembly.</title>
        <authorList>
            <person name="Kim I."/>
        </authorList>
    </citation>
    <scope>NUCLEOTIDE SEQUENCE</scope>
    <source>
        <strain evidence="1">RMG20</strain>
    </source>
</reference>
<keyword evidence="2" id="KW-1185">Reference proteome</keyword>
<name>A0ABY4TVN8_9SPHN</name>
<dbReference type="Proteomes" id="UP001055580">
    <property type="component" value="Chromosome"/>
</dbReference>
<gene>
    <name evidence="1" type="ORF">M9980_04415</name>
</gene>
<organism evidence="1 2">
    <name type="scientific">Sphingomonas donggukensis</name>
    <dbReference type="NCBI Taxonomy" id="2949093"/>
    <lineage>
        <taxon>Bacteria</taxon>
        <taxon>Pseudomonadati</taxon>
        <taxon>Pseudomonadota</taxon>
        <taxon>Alphaproteobacteria</taxon>
        <taxon>Sphingomonadales</taxon>
        <taxon>Sphingomonadaceae</taxon>
        <taxon>Sphingomonas</taxon>
    </lineage>
</organism>
<proteinExistence type="predicted"/>
<dbReference type="EMBL" id="CP098401">
    <property type="protein sequence ID" value="URW76469.1"/>
    <property type="molecule type" value="Genomic_DNA"/>
</dbReference>
<sequence>MATDCTIERTRADGGTLLTIRHPDGGFRRLMVSADGRYRAADGAVPAQVVRLDNGQIDISVADVRYRLPAGGAPTAAP</sequence>
<evidence type="ECO:0000313" key="2">
    <source>
        <dbReference type="Proteomes" id="UP001055580"/>
    </source>
</evidence>
<evidence type="ECO:0000313" key="1">
    <source>
        <dbReference type="EMBL" id="URW76469.1"/>
    </source>
</evidence>
<accession>A0ABY4TVN8</accession>
<dbReference type="RefSeq" id="WP_250753784.1">
    <property type="nucleotide sequence ID" value="NZ_CP098401.1"/>
</dbReference>